<keyword evidence="8" id="KW-0732">Signal</keyword>
<evidence type="ECO:0000256" key="15">
    <source>
        <dbReference type="SAM" id="Phobius"/>
    </source>
</evidence>
<evidence type="ECO:0000313" key="18">
    <source>
        <dbReference type="Proteomes" id="UP001600888"/>
    </source>
</evidence>
<keyword evidence="14" id="KW-0479">Metal-binding</keyword>
<evidence type="ECO:0000256" key="2">
    <source>
        <dbReference type="ARBA" id="ARBA00004589"/>
    </source>
</evidence>
<dbReference type="Pfam" id="PF05730">
    <property type="entry name" value="CFEM"/>
    <property type="match status" value="1"/>
</dbReference>
<evidence type="ECO:0000256" key="4">
    <source>
        <dbReference type="ARBA" id="ARBA00010031"/>
    </source>
</evidence>
<evidence type="ECO:0000256" key="8">
    <source>
        <dbReference type="ARBA" id="ARBA00022729"/>
    </source>
</evidence>
<keyword evidence="14" id="KW-0408">Iron</keyword>
<feature type="domain" description="CFEM" evidence="16">
    <location>
        <begin position="1"/>
        <end position="94"/>
    </location>
</feature>
<keyword evidence="6" id="KW-0336">GPI-anchor</keyword>
<accession>A0ABR4EB39</accession>
<comment type="similarity">
    <text evidence="4">Belongs to the RBT5 family.</text>
</comment>
<dbReference type="PANTHER" id="PTHR33048:SF47">
    <property type="entry name" value="INTEGRAL MEMBRANE PROTEIN-RELATED"/>
    <property type="match status" value="1"/>
</dbReference>
<feature type="transmembrane region" description="Helical" evidence="15">
    <location>
        <begin position="189"/>
        <end position="207"/>
    </location>
</feature>
<feature type="disulfide bond" evidence="14">
    <location>
        <begin position="15"/>
        <end position="46"/>
    </location>
</feature>
<sequence length="223" mass="25219">MSFNLTGVPQCGVSCIISSLPTSSCALTDYTCLCLDQVYNSAVTNCVILGCAVKDQLVVKRITATNCNLPIIDRGPIVTILQIVVTIIQDIFFIIRIASRILKLAPWGPDDTTIVVAWVLQNVFLAGGIIANQNGLGMDIWFVPFNQITNFLQIFFVFEVLYTLTLGIIKISICFLFLRLFPERRIRRYLWATQLFNVTVIVVYVIVDLAQCQPMSYFWDMWE</sequence>
<dbReference type="InterPro" id="IPR008427">
    <property type="entry name" value="Extracellular_membr_CFEM_dom"/>
</dbReference>
<evidence type="ECO:0000256" key="1">
    <source>
        <dbReference type="ARBA" id="ARBA00004141"/>
    </source>
</evidence>
<evidence type="ECO:0000256" key="14">
    <source>
        <dbReference type="PROSITE-ProRule" id="PRU01356"/>
    </source>
</evidence>
<feature type="transmembrane region" description="Helical" evidence="15">
    <location>
        <begin position="151"/>
        <end position="177"/>
    </location>
</feature>
<dbReference type="EMBL" id="JBAWTH010000074">
    <property type="protein sequence ID" value="KAL2279609.1"/>
    <property type="molecule type" value="Genomic_DNA"/>
</dbReference>
<evidence type="ECO:0000256" key="6">
    <source>
        <dbReference type="ARBA" id="ARBA00022622"/>
    </source>
</evidence>
<evidence type="ECO:0000256" key="12">
    <source>
        <dbReference type="ARBA" id="ARBA00023288"/>
    </source>
</evidence>
<evidence type="ECO:0000256" key="11">
    <source>
        <dbReference type="ARBA" id="ARBA00023157"/>
    </source>
</evidence>
<dbReference type="Proteomes" id="UP001600888">
    <property type="component" value="Unassembled WGS sequence"/>
</dbReference>
<keyword evidence="12" id="KW-0449">Lipoprotein</keyword>
<keyword evidence="5" id="KW-0964">Secreted</keyword>
<feature type="disulfide bond" evidence="14">
    <location>
        <begin position="11"/>
        <end position="51"/>
    </location>
</feature>
<evidence type="ECO:0000256" key="10">
    <source>
        <dbReference type="ARBA" id="ARBA00023136"/>
    </source>
</evidence>
<protein>
    <recommendedName>
        <fullName evidence="16">CFEM domain-containing protein</fullName>
    </recommendedName>
</protein>
<dbReference type="PROSITE" id="PS52012">
    <property type="entry name" value="CFEM"/>
    <property type="match status" value="1"/>
</dbReference>
<feature type="disulfide bond" evidence="14">
    <location>
        <begin position="25"/>
        <end position="32"/>
    </location>
</feature>
<feature type="binding site" description="axial binding residue" evidence="14">
    <location>
        <position position="29"/>
    </location>
    <ligand>
        <name>heme</name>
        <dbReference type="ChEBI" id="CHEBI:30413"/>
    </ligand>
    <ligandPart>
        <name>Fe</name>
        <dbReference type="ChEBI" id="CHEBI:18248"/>
    </ligandPart>
</feature>
<keyword evidence="18" id="KW-1185">Reference proteome</keyword>
<comment type="subcellular location">
    <subcellularLocation>
        <location evidence="2">Membrane</location>
        <topology evidence="2">Lipid-anchor</topology>
        <topology evidence="2">GPI-anchor</topology>
    </subcellularLocation>
    <subcellularLocation>
        <location evidence="1">Membrane</location>
        <topology evidence="1">Multi-pass membrane protein</topology>
    </subcellularLocation>
    <subcellularLocation>
        <location evidence="3">Secreted</location>
    </subcellularLocation>
</comment>
<dbReference type="PANTHER" id="PTHR33048">
    <property type="entry name" value="PTH11-LIKE INTEGRAL MEMBRANE PROTEIN (AFU_ORTHOLOGUE AFUA_5G11245)"/>
    <property type="match status" value="1"/>
</dbReference>
<evidence type="ECO:0000313" key="17">
    <source>
        <dbReference type="EMBL" id="KAL2279609.1"/>
    </source>
</evidence>
<organism evidence="17 18">
    <name type="scientific">Diaporthe vaccinii</name>
    <dbReference type="NCBI Taxonomy" id="105482"/>
    <lineage>
        <taxon>Eukaryota</taxon>
        <taxon>Fungi</taxon>
        <taxon>Dikarya</taxon>
        <taxon>Ascomycota</taxon>
        <taxon>Pezizomycotina</taxon>
        <taxon>Sordariomycetes</taxon>
        <taxon>Sordariomycetidae</taxon>
        <taxon>Diaporthales</taxon>
        <taxon>Diaporthaceae</taxon>
        <taxon>Diaporthe</taxon>
        <taxon>Diaporthe eres species complex</taxon>
    </lineage>
</organism>
<feature type="transmembrane region" description="Helical" evidence="15">
    <location>
        <begin position="77"/>
        <end position="99"/>
    </location>
</feature>
<reference evidence="17 18" key="1">
    <citation type="submission" date="2024-03" db="EMBL/GenBank/DDBJ databases">
        <title>A high-quality draft genome sequence of Diaporthe vaccinii, a causative agent of upright dieback and viscid rot disease in cranberry plants.</title>
        <authorList>
            <person name="Sarrasin M."/>
            <person name="Lang B.F."/>
            <person name="Burger G."/>
        </authorList>
    </citation>
    <scope>NUCLEOTIDE SEQUENCE [LARGE SCALE GENOMIC DNA]</scope>
    <source>
        <strain evidence="17 18">IS7</strain>
    </source>
</reference>
<keyword evidence="14" id="KW-0349">Heme</keyword>
<comment type="similarity">
    <text evidence="13">Belongs to the SAT4 family.</text>
</comment>
<keyword evidence="11 14" id="KW-1015">Disulfide bond</keyword>
<name>A0ABR4EB39_9PEZI</name>
<proteinExistence type="inferred from homology"/>
<evidence type="ECO:0000256" key="9">
    <source>
        <dbReference type="ARBA" id="ARBA00022989"/>
    </source>
</evidence>
<evidence type="ECO:0000256" key="13">
    <source>
        <dbReference type="ARBA" id="ARBA00038359"/>
    </source>
</evidence>
<dbReference type="SMART" id="SM00747">
    <property type="entry name" value="CFEM"/>
    <property type="match status" value="1"/>
</dbReference>
<gene>
    <name evidence="17" type="ORF">FJTKL_13298</name>
</gene>
<keyword evidence="10 15" id="KW-0472">Membrane</keyword>
<comment type="caution">
    <text evidence="17">The sequence shown here is derived from an EMBL/GenBank/DDBJ whole genome shotgun (WGS) entry which is preliminary data.</text>
</comment>
<evidence type="ECO:0000256" key="3">
    <source>
        <dbReference type="ARBA" id="ARBA00004613"/>
    </source>
</evidence>
<evidence type="ECO:0000259" key="16">
    <source>
        <dbReference type="PROSITE" id="PS52012"/>
    </source>
</evidence>
<evidence type="ECO:0000256" key="7">
    <source>
        <dbReference type="ARBA" id="ARBA00022692"/>
    </source>
</evidence>
<dbReference type="InterPro" id="IPR049326">
    <property type="entry name" value="Rhodopsin_dom_fungi"/>
</dbReference>
<dbReference type="Pfam" id="PF20684">
    <property type="entry name" value="Fung_rhodopsin"/>
    <property type="match status" value="1"/>
</dbReference>
<dbReference type="InterPro" id="IPR052337">
    <property type="entry name" value="SAT4-like"/>
</dbReference>
<keyword evidence="6" id="KW-0325">Glycoprotein</keyword>
<feature type="transmembrane region" description="Helical" evidence="15">
    <location>
        <begin position="111"/>
        <end position="131"/>
    </location>
</feature>
<keyword evidence="9 15" id="KW-1133">Transmembrane helix</keyword>
<keyword evidence="7 15" id="KW-0812">Transmembrane</keyword>
<evidence type="ECO:0000256" key="5">
    <source>
        <dbReference type="ARBA" id="ARBA00022525"/>
    </source>
</evidence>
<feature type="disulfide bond" evidence="14">
    <location>
        <begin position="34"/>
        <end position="67"/>
    </location>
</feature>